<evidence type="ECO:0000313" key="2">
    <source>
        <dbReference type="Proteomes" id="UP001303115"/>
    </source>
</evidence>
<dbReference type="AlphaFoldDB" id="A0AAN6P4F5"/>
<evidence type="ECO:0000313" key="1">
    <source>
        <dbReference type="EMBL" id="KAK4031546.1"/>
    </source>
</evidence>
<dbReference type="Proteomes" id="UP001303115">
    <property type="component" value="Unassembled WGS sequence"/>
</dbReference>
<protein>
    <submittedName>
        <fullName evidence="1">Uncharacterized protein</fullName>
    </submittedName>
</protein>
<gene>
    <name evidence="1" type="ORF">C8A01DRAFT_42006</name>
</gene>
<sequence length="291" mass="33564">MAPTSDASLHDAAAEVFLRIFQSCESFNQLLSLMLTYRRMHSVWLEHHRAIIWHIAPKVILGFDRALMTARATALVHDAQRQGLLPPEIQPEQLTGERRKPDLTELHEILALHHLPRYIETKYRDMYLLDFACYHSEQFTADMAMQGPLPKPAGRTAAQEMEYLRIWRERFDTAAYTSLLLGAVFARAYDLPLLGNSTSSAWRWILELCHRADNRAWEADVEYLIQQFPAYDLLGTLADQDKLFGLVADWFIRSTLKELEDDAVDHTSAFRVWTQQSHHLFDLCPGSQTLP</sequence>
<keyword evidence="2" id="KW-1185">Reference proteome</keyword>
<organism evidence="1 2">
    <name type="scientific">Parachaetomium inaequale</name>
    <dbReference type="NCBI Taxonomy" id="2588326"/>
    <lineage>
        <taxon>Eukaryota</taxon>
        <taxon>Fungi</taxon>
        <taxon>Dikarya</taxon>
        <taxon>Ascomycota</taxon>
        <taxon>Pezizomycotina</taxon>
        <taxon>Sordariomycetes</taxon>
        <taxon>Sordariomycetidae</taxon>
        <taxon>Sordariales</taxon>
        <taxon>Chaetomiaceae</taxon>
        <taxon>Parachaetomium</taxon>
    </lineage>
</organism>
<comment type="caution">
    <text evidence="1">The sequence shown here is derived from an EMBL/GenBank/DDBJ whole genome shotgun (WGS) entry which is preliminary data.</text>
</comment>
<name>A0AAN6P4F5_9PEZI</name>
<proteinExistence type="predicted"/>
<reference evidence="2" key="1">
    <citation type="journal article" date="2023" name="Mol. Phylogenet. Evol.">
        <title>Genome-scale phylogeny and comparative genomics of the fungal order Sordariales.</title>
        <authorList>
            <person name="Hensen N."/>
            <person name="Bonometti L."/>
            <person name="Westerberg I."/>
            <person name="Brannstrom I.O."/>
            <person name="Guillou S."/>
            <person name="Cros-Aarteil S."/>
            <person name="Calhoun S."/>
            <person name="Haridas S."/>
            <person name="Kuo A."/>
            <person name="Mondo S."/>
            <person name="Pangilinan J."/>
            <person name="Riley R."/>
            <person name="LaButti K."/>
            <person name="Andreopoulos B."/>
            <person name="Lipzen A."/>
            <person name="Chen C."/>
            <person name="Yan M."/>
            <person name="Daum C."/>
            <person name="Ng V."/>
            <person name="Clum A."/>
            <person name="Steindorff A."/>
            <person name="Ohm R.A."/>
            <person name="Martin F."/>
            <person name="Silar P."/>
            <person name="Natvig D.O."/>
            <person name="Lalanne C."/>
            <person name="Gautier V."/>
            <person name="Ament-Velasquez S.L."/>
            <person name="Kruys A."/>
            <person name="Hutchinson M.I."/>
            <person name="Powell A.J."/>
            <person name="Barry K."/>
            <person name="Miller A.N."/>
            <person name="Grigoriev I.V."/>
            <person name="Debuchy R."/>
            <person name="Gladieux P."/>
            <person name="Hiltunen Thoren M."/>
            <person name="Johannesson H."/>
        </authorList>
    </citation>
    <scope>NUCLEOTIDE SEQUENCE [LARGE SCALE GENOMIC DNA]</scope>
    <source>
        <strain evidence="2">CBS 284.82</strain>
    </source>
</reference>
<accession>A0AAN6P4F5</accession>
<dbReference type="EMBL" id="MU854767">
    <property type="protein sequence ID" value="KAK4031546.1"/>
    <property type="molecule type" value="Genomic_DNA"/>
</dbReference>